<dbReference type="GO" id="GO:0006524">
    <property type="term" value="P:alanine catabolic process"/>
    <property type="evidence" value="ECO:0007669"/>
    <property type="project" value="TreeGrafter"/>
</dbReference>
<evidence type="ECO:0000313" key="5">
    <source>
        <dbReference type="Proteomes" id="UP000218711"/>
    </source>
</evidence>
<protein>
    <submittedName>
        <fullName evidence="4">N5-carboxyethyl-ornithine synthase</fullName>
    </submittedName>
</protein>
<dbReference type="Pfam" id="PF01262">
    <property type="entry name" value="AlaDh_PNT_C"/>
    <property type="match status" value="1"/>
</dbReference>
<feature type="domain" description="Alanine dehydrogenase/pyridine nucleotide transhydrogenase N-terminal" evidence="3">
    <location>
        <begin position="36"/>
        <end position="161"/>
    </location>
</feature>
<dbReference type="InterPro" id="IPR007886">
    <property type="entry name" value="AlaDH/PNT_N"/>
</dbReference>
<feature type="domain" description="Alanine dehydrogenase/pyridine nucleotide transhydrogenase NAD(H)-binding" evidence="2">
    <location>
        <begin position="185"/>
        <end position="304"/>
    </location>
</feature>
<keyword evidence="1" id="KW-0560">Oxidoreductase</keyword>
<name>A0A2A5SSD0_LACLC</name>
<dbReference type="PANTHER" id="PTHR42795">
    <property type="entry name" value="ALANINE DEHYDROGENASE"/>
    <property type="match status" value="1"/>
</dbReference>
<evidence type="ECO:0000313" key="4">
    <source>
        <dbReference type="EMBL" id="PCS18028.1"/>
    </source>
</evidence>
<dbReference type="GO" id="GO:0000286">
    <property type="term" value="F:alanine dehydrogenase activity"/>
    <property type="evidence" value="ECO:0007669"/>
    <property type="project" value="TreeGrafter"/>
</dbReference>
<accession>A0A2A5SSD0</accession>
<dbReference type="AlphaFoldDB" id="A0A2A5SSD0"/>
<dbReference type="SMART" id="SM01002">
    <property type="entry name" value="AlaDh_PNT_C"/>
    <property type="match status" value="1"/>
</dbReference>
<dbReference type="GO" id="GO:0005886">
    <property type="term" value="C:plasma membrane"/>
    <property type="evidence" value="ECO:0007669"/>
    <property type="project" value="TreeGrafter"/>
</dbReference>
<organism evidence="4 5">
    <name type="scientific">Lactococcus cremoris subsp. tructae</name>
    <dbReference type="NCBI Taxonomy" id="542833"/>
    <lineage>
        <taxon>Bacteria</taxon>
        <taxon>Bacillati</taxon>
        <taxon>Bacillota</taxon>
        <taxon>Bacilli</taxon>
        <taxon>Lactobacillales</taxon>
        <taxon>Streptococcaceae</taxon>
        <taxon>Lactococcus</taxon>
    </lineage>
</organism>
<dbReference type="EMBL" id="JXKC01000007">
    <property type="protein sequence ID" value="PCS18028.1"/>
    <property type="molecule type" value="Genomic_DNA"/>
</dbReference>
<dbReference type="InterPro" id="IPR036291">
    <property type="entry name" value="NAD(P)-bd_dom_sf"/>
</dbReference>
<dbReference type="Gene3D" id="3.40.50.720">
    <property type="entry name" value="NAD(P)-binding Rossmann-like Domain"/>
    <property type="match status" value="3"/>
</dbReference>
<comment type="caution">
    <text evidence="4">The sequence shown here is derived from an EMBL/GenBank/DDBJ whole genome shotgun (WGS) entry which is preliminary data.</text>
</comment>
<dbReference type="Pfam" id="PF05222">
    <property type="entry name" value="AlaDh_PNT_N"/>
    <property type="match status" value="1"/>
</dbReference>
<evidence type="ECO:0000259" key="3">
    <source>
        <dbReference type="SMART" id="SM01003"/>
    </source>
</evidence>
<dbReference type="InterPro" id="IPR007698">
    <property type="entry name" value="AlaDH/PNT_NAD(H)-bd"/>
</dbReference>
<evidence type="ECO:0000259" key="2">
    <source>
        <dbReference type="SMART" id="SM01002"/>
    </source>
</evidence>
<dbReference type="SUPFAM" id="SSF51735">
    <property type="entry name" value="NAD(P)-binding Rossmann-fold domains"/>
    <property type="match status" value="1"/>
</dbReference>
<dbReference type="PANTHER" id="PTHR42795:SF1">
    <property type="entry name" value="ALANINE DEHYDROGENASE"/>
    <property type="match status" value="1"/>
</dbReference>
<gene>
    <name evidence="4" type="ORF">RU92_GL002333</name>
</gene>
<reference evidence="4 5" key="1">
    <citation type="submission" date="2014-12" db="EMBL/GenBank/DDBJ databases">
        <title>Draft genome sequences of 10 type strains of Lactococcus.</title>
        <authorList>
            <person name="Sun Z."/>
            <person name="Zhong Z."/>
            <person name="Liu W."/>
            <person name="Zhang W."/>
            <person name="Zhang H."/>
        </authorList>
    </citation>
    <scope>NUCLEOTIDE SEQUENCE [LARGE SCALE GENOMIC DNA]</scope>
    <source>
        <strain evidence="4 5">DSM 21502</strain>
    </source>
</reference>
<evidence type="ECO:0000256" key="1">
    <source>
        <dbReference type="ARBA" id="ARBA00023002"/>
    </source>
</evidence>
<dbReference type="SUPFAM" id="SSF52283">
    <property type="entry name" value="Formate/glycerate dehydrogenase catalytic domain-like"/>
    <property type="match status" value="1"/>
</dbReference>
<sequence>MQKPWEKELKIPIKELINDLELEISYKEEVSYMILGILKSNFPGERRVPLLPEDINDFENELILEEGFGEMLDIEDNAYKEVGCLIASRAEVFAKSDAIFSLKLLQPVDYPSIKVDQLIIGWTHPYGSGKNFMNDQAFPKDLVVVDLDNNFPGIFYKNEVISANIPKGLFYRNSFYAGLAGVIHAFTSYGFLPDNETKIAILGSGNVSQGAFNSASKFSSNIRMFYRNTMPVFKKNFRDYDIIINGIEVGTENDPILSLLEQSQLKKGTLIIDVAADAGNAIQGSHFTDIEHPIYKEKGLYYYVVPNVPSIFHRNISQLLSKVLSEHIFRKDVVVFNEIKERRK</sequence>
<proteinExistence type="predicted"/>
<dbReference type="SMART" id="SM01003">
    <property type="entry name" value="AlaDh_PNT_N"/>
    <property type="match status" value="1"/>
</dbReference>
<dbReference type="Proteomes" id="UP000218711">
    <property type="component" value="Unassembled WGS sequence"/>
</dbReference>